<dbReference type="EMBL" id="CAJVPU010003255">
    <property type="protein sequence ID" value="CAG8515519.1"/>
    <property type="molecule type" value="Genomic_DNA"/>
</dbReference>
<accession>A0ACA9L8B9</accession>
<evidence type="ECO:0000313" key="2">
    <source>
        <dbReference type="Proteomes" id="UP000789702"/>
    </source>
</evidence>
<organism evidence="1 2">
    <name type="scientific">Dentiscutata heterogama</name>
    <dbReference type="NCBI Taxonomy" id="1316150"/>
    <lineage>
        <taxon>Eukaryota</taxon>
        <taxon>Fungi</taxon>
        <taxon>Fungi incertae sedis</taxon>
        <taxon>Mucoromycota</taxon>
        <taxon>Glomeromycotina</taxon>
        <taxon>Glomeromycetes</taxon>
        <taxon>Diversisporales</taxon>
        <taxon>Gigasporaceae</taxon>
        <taxon>Dentiscutata</taxon>
    </lineage>
</organism>
<dbReference type="Proteomes" id="UP000789702">
    <property type="component" value="Unassembled WGS sequence"/>
</dbReference>
<proteinExistence type="predicted"/>
<evidence type="ECO:0000313" key="1">
    <source>
        <dbReference type="EMBL" id="CAG8515519.1"/>
    </source>
</evidence>
<name>A0ACA9L8B9_9GLOM</name>
<comment type="caution">
    <text evidence="1">The sequence shown here is derived from an EMBL/GenBank/DDBJ whole genome shotgun (WGS) entry which is preliminary data.</text>
</comment>
<gene>
    <name evidence="1" type="ORF">DHETER_LOCUS3663</name>
</gene>
<keyword evidence="2" id="KW-1185">Reference proteome</keyword>
<feature type="non-terminal residue" evidence="1">
    <location>
        <position position="1"/>
    </location>
</feature>
<reference evidence="1" key="1">
    <citation type="submission" date="2021-06" db="EMBL/GenBank/DDBJ databases">
        <authorList>
            <person name="Kallberg Y."/>
            <person name="Tangrot J."/>
            <person name="Rosling A."/>
        </authorList>
    </citation>
    <scope>NUCLEOTIDE SEQUENCE</scope>
    <source>
        <strain evidence="1">IL203A</strain>
    </source>
</reference>
<protein>
    <submittedName>
        <fullName evidence="1">17060_t:CDS:1</fullName>
    </submittedName>
</protein>
<sequence length="254" mass="28387">VDIVKEVCKKDPQYDFIHDSQFNPTLGLYRSFTHETVLSVQDSSVPIYTDGTLTRTPRQSFTTERSMSSKSGLNVITHSLEQINVIEIPETPASMTFMQTGITSPMRGYAFSQEEGTGRIMAPPLRRRKTNPGPLGHITNRIETSPLRRMSLPDVRASADITAIAMGEERTRMVQFRESNSSTSTSNIHSRRESESLDESPVSDSIQPRLTSNESSEPIAMEVINDDVNDNIDRGSTSINQEKETDNTDQEVTE</sequence>